<dbReference type="InterPro" id="IPR001227">
    <property type="entry name" value="Ac_transferase_dom_sf"/>
</dbReference>
<dbReference type="Gene3D" id="3.30.559.30">
    <property type="entry name" value="Nonribosomal peptide synthetase, condensation domain"/>
    <property type="match status" value="1"/>
</dbReference>
<dbReference type="SMART" id="SM00822">
    <property type="entry name" value="PKS_KR"/>
    <property type="match status" value="1"/>
</dbReference>
<dbReference type="InterPro" id="IPR013968">
    <property type="entry name" value="PKS_KR"/>
</dbReference>
<dbReference type="InterPro" id="IPR036736">
    <property type="entry name" value="ACP-like_sf"/>
</dbReference>
<dbReference type="Pfam" id="PF00698">
    <property type="entry name" value="Acyl_transf_1"/>
    <property type="match status" value="1"/>
</dbReference>
<dbReference type="SMART" id="SM00825">
    <property type="entry name" value="PKS_KS"/>
    <property type="match status" value="1"/>
</dbReference>
<dbReference type="SMART" id="SM00823">
    <property type="entry name" value="PKS_PP"/>
    <property type="match status" value="1"/>
</dbReference>
<dbReference type="SUPFAM" id="SSF51735">
    <property type="entry name" value="NAD(P)-binding Rossmann-fold domains"/>
    <property type="match status" value="2"/>
</dbReference>
<dbReference type="CDD" id="cd00833">
    <property type="entry name" value="PKS"/>
    <property type="match status" value="1"/>
</dbReference>
<evidence type="ECO:0000259" key="8">
    <source>
        <dbReference type="PROSITE" id="PS50075"/>
    </source>
</evidence>
<evidence type="ECO:0000256" key="6">
    <source>
        <dbReference type="ARBA" id="ARBA00022679"/>
    </source>
</evidence>
<dbReference type="Proteomes" id="UP001603978">
    <property type="component" value="Unassembled WGS sequence"/>
</dbReference>
<dbReference type="SUPFAM" id="SSF47336">
    <property type="entry name" value="ACP-like"/>
    <property type="match status" value="1"/>
</dbReference>
<dbReference type="InterPro" id="IPR020841">
    <property type="entry name" value="PKS_Beta-ketoAc_synthase_dom"/>
</dbReference>
<gene>
    <name evidence="10" type="ORF">ACFLIM_25760</name>
</gene>
<name>A0ABW7AJZ8_9ACTN</name>
<dbReference type="InterPro" id="IPR006162">
    <property type="entry name" value="Ppantetheine_attach_site"/>
</dbReference>
<evidence type="ECO:0000256" key="7">
    <source>
        <dbReference type="SAM" id="MobiDB-lite"/>
    </source>
</evidence>
<keyword evidence="5" id="KW-0436">Ligase</keyword>
<evidence type="ECO:0000259" key="9">
    <source>
        <dbReference type="PROSITE" id="PS52004"/>
    </source>
</evidence>
<comment type="pathway">
    <text evidence="2">Siderophore biosynthesis.</text>
</comment>
<organism evidence="10 11">
    <name type="scientific">Nonomuraea marmarensis</name>
    <dbReference type="NCBI Taxonomy" id="3351344"/>
    <lineage>
        <taxon>Bacteria</taxon>
        <taxon>Bacillati</taxon>
        <taxon>Actinomycetota</taxon>
        <taxon>Actinomycetes</taxon>
        <taxon>Streptosporangiales</taxon>
        <taxon>Streptosporangiaceae</taxon>
        <taxon>Nonomuraea</taxon>
    </lineage>
</organism>
<evidence type="ECO:0000313" key="11">
    <source>
        <dbReference type="Proteomes" id="UP001603978"/>
    </source>
</evidence>
<dbReference type="SUPFAM" id="SSF53474">
    <property type="entry name" value="alpha/beta-Hydrolases"/>
    <property type="match status" value="1"/>
</dbReference>
<keyword evidence="6" id="KW-0808">Transferase</keyword>
<sequence length="2179" mass="231777">MNIHHDLIAVTGLACRFPGAPDADALWRLLVEEREGLTRLTDDELAERGVPRKLRGDPAYVPVAGLIEGQDLFDPEPFGLTDGEAALMDPQQRLFLEICWRALEQAGHGGGRGAGAVGVFAGAAQSAYLAANLTGRWDPTGGGADPGGSLQTAISTQTDYLPAQVAYRLDLTGPAVSVNTACSTSLVAVHFAVQSLLSGECDTALAGGASLIVPQGRGYLSTPDGIYSEDGRVRPFSAHGTGIVYTQGVGAVVLRRLRDALDDGDPVLAVVHGSAVNNDGAGKTGLTAPSVRGQARAVAEALAIAGADPRQVGYIEAHGTGTRLGDPIEVAALRQVFGDTGPAWCGLGSVKSNLGHTNSAAGIASFIKTVLAIRHGVLPASLHAEPVNDLLSLAGSPFEVVNRTRRWDGPELAGVSSFGIGGTNAHVVAGPAPERPAPPADRRPHPVVLSAHTPEALEQTVAALTGWVEGAPAVQVADLAYTLQQGRRHQTHRVSVIADDADVAAALREAAPVAAPPVPPRLVFAFPGGGSARAGMGATLYDAEPAFAACVDECAELFAAHLGLDIRAVVRGDEDRIRGPVPGLPALFSVSLATARLLETWGVRPDLVVGHSLGEYTAVVVAGALPLPDAVRLVAVRSLAMAQAAGDGAMLSVPLGEAETRELLREHPGIDLAALNAPGSCVVSGPEPAVAALEKTLMHAGHEPARLRFDGAAHSRLVEPALPRLRAAAAGLAAGVPSLPVVSTLTGEVVTTELGTADHWVRQLREPVRFSQGLRTAVDRAEGAPVVLVHVGPGGALAALARAHRLPDLRAALTTLATDQDDNDLLALRETVGQLWTHGVEPDFAGMHHRRQRVALPGQAFQRRRLWIDPPEEPARPVTGTREPDEDEPLQIPVWTQVPPLDPVAGLEGLWAVTGDDEDTIATVVESLSAAGAEAIPAARAGEHPDAEWTGVVMLAGQWGARRADPEAVSEGVLAHARLAETFFTGERSARLLLQVTRGAQRVTGIERSDPAAAALHALPRVIAQEQPGVRWRVLDVDEHTDLAEAVPAELADLLATAASGAEPALRGANRWLRGIVPWRPRHAPDTSGSAGVPTALIIGGLGDVGLTTAAHLARKGLRVVVTSRTGPPAGDDADPAARDRAASLRRLAEEGLPIEVRRLDAADPEGTAALLEELSAQGPLALVVHAAGVVATAGLRPLRGVGPGEVAGHVHAKIAGALALREAVDRLPADRRPRDVVLMSSAGTLVGGIGMGPYCAANRYLDALAEGAGSGARWVSVVWDAWKVGPAGTERTVRLAFALGAQTGMAALDRVLAGRRRPRPPVVAVSTTDLRERVAQAAYVPPVRQAADPGQENVLTPAERAVAELWSELLGVPVTSADADFFALGGHSLLATRILALLRGSHGVHLRLRDLIAHPTVGALASLLTAREPGRPAVTGPPAAVEDLGTRRDDPADSADGTFSMTRVQHAYWVGREGGYALGDIACQFYLEYHCPDLDLARYEHAWRKVIARHPMLRAIVTRQGRLKVLDHVPPYRIRMHDLTGSGEAALADRLTRLRERISRDPGPSDRWPLVQIQVARLPGGRVRLFIGVDVLICDAGSYWIIDREVRHYYEHPDTPLPEPAIDFAACVRALEQTRQGAEWRRAAGYWRERLDTLPGPPPLPVAVPDGAPRFVRRTARLTTEQWRALKQEAARQKVTPTAVLLTAYAETLADWSGSEHFAVTLTLFDRPPIHPDVEKVVGDFTSLLLHEVDRREPGTFAEQVRRAQRRLFADLDHRTYSALDLLAERASGQGRAESVPVVFTSALGLEDLVGGRPDLQWVGEQVHALSQTPQTWLDHQVLVQREELLVQWDAVAGLLPDAEVDEMFARYAARLRRLATEPSAWDEPPAAVSGGHDDILVPMREGTEERTLFLIHPSGGDVLCYAELSRLLDERFAIVALTDPGLAGSSAPDDLRGLARRYREAIRRHRPRGPYLLGGWSMGGSLGQEVACQLHEDGAAVGLLLMFDSNDPTYITPLPGDELAEATVRQLGAFEAYLGLDLGVGTRADREALLAMPAEQRWEAVAARLREHRLLGRGEDPRERVAVFARHLRGLGAHTPRRLADETAATVLVRAERRAVRNSGVGMGVDDTPPDLPDLGWGRHLAGPLEVHGLDTDHYGVLRPPAVTSLAELINRVLARY</sequence>
<comment type="cofactor">
    <cofactor evidence="1">
        <name>pantetheine 4'-phosphate</name>
        <dbReference type="ChEBI" id="CHEBI:47942"/>
    </cofactor>
</comment>
<dbReference type="Pfam" id="PF00550">
    <property type="entry name" value="PP-binding"/>
    <property type="match status" value="1"/>
</dbReference>
<evidence type="ECO:0000256" key="2">
    <source>
        <dbReference type="ARBA" id="ARBA00004924"/>
    </source>
</evidence>
<dbReference type="Pfam" id="PF00975">
    <property type="entry name" value="Thioesterase"/>
    <property type="match status" value="1"/>
</dbReference>
<feature type="domain" description="Ketosynthase family 3 (KS3)" evidence="9">
    <location>
        <begin position="5"/>
        <end position="431"/>
    </location>
</feature>
<dbReference type="InterPro" id="IPR001031">
    <property type="entry name" value="Thioesterase"/>
</dbReference>
<dbReference type="InterPro" id="IPR001242">
    <property type="entry name" value="Condensation_dom"/>
</dbReference>
<dbReference type="SUPFAM" id="SSF55048">
    <property type="entry name" value="Probable ACP-binding domain of malonyl-CoA ACP transacylase"/>
    <property type="match status" value="1"/>
</dbReference>
<dbReference type="InterPro" id="IPR036291">
    <property type="entry name" value="NAD(P)-bd_dom_sf"/>
</dbReference>
<dbReference type="InterPro" id="IPR057737">
    <property type="entry name" value="Condensation_MtbB-like"/>
</dbReference>
<dbReference type="InterPro" id="IPR050091">
    <property type="entry name" value="PKS_NRPS_Biosynth_Enz"/>
</dbReference>
<reference evidence="10 11" key="1">
    <citation type="submission" date="2024-10" db="EMBL/GenBank/DDBJ databases">
        <authorList>
            <person name="Topkara A.R."/>
            <person name="Saygin H."/>
        </authorList>
    </citation>
    <scope>NUCLEOTIDE SEQUENCE [LARGE SCALE GENOMIC DNA]</scope>
    <source>
        <strain evidence="10 11">M3C6</strain>
    </source>
</reference>
<dbReference type="Gene3D" id="3.30.70.3290">
    <property type="match status" value="1"/>
</dbReference>
<dbReference type="SMART" id="SM00827">
    <property type="entry name" value="PKS_AT"/>
    <property type="match status" value="1"/>
</dbReference>
<dbReference type="Gene3D" id="3.40.50.1820">
    <property type="entry name" value="alpha/beta hydrolase"/>
    <property type="match status" value="2"/>
</dbReference>
<dbReference type="InterPro" id="IPR014030">
    <property type="entry name" value="Ketoacyl_synth_N"/>
</dbReference>
<dbReference type="InterPro" id="IPR020806">
    <property type="entry name" value="PKS_PP-bd"/>
</dbReference>
<dbReference type="PROSITE" id="PS00012">
    <property type="entry name" value="PHOSPHOPANTETHEINE"/>
    <property type="match status" value="1"/>
</dbReference>
<dbReference type="PROSITE" id="PS50075">
    <property type="entry name" value="CARRIER"/>
    <property type="match status" value="1"/>
</dbReference>
<dbReference type="PANTHER" id="PTHR43775:SF37">
    <property type="entry name" value="SI:DKEY-61P9.11"/>
    <property type="match status" value="1"/>
</dbReference>
<dbReference type="RefSeq" id="WP_393169608.1">
    <property type="nucleotide sequence ID" value="NZ_JBICRM010000016.1"/>
</dbReference>
<feature type="region of interest" description="Disordered" evidence="7">
    <location>
        <begin position="1431"/>
        <end position="1457"/>
    </location>
</feature>
<dbReference type="CDD" id="cd05274">
    <property type="entry name" value="KR_FAS_SDR_x"/>
    <property type="match status" value="1"/>
</dbReference>
<keyword evidence="3" id="KW-0596">Phosphopantetheine</keyword>
<evidence type="ECO:0000256" key="1">
    <source>
        <dbReference type="ARBA" id="ARBA00001957"/>
    </source>
</evidence>
<keyword evidence="4" id="KW-0597">Phosphoprotein</keyword>
<dbReference type="Pfam" id="PF00109">
    <property type="entry name" value="ketoacyl-synt"/>
    <property type="match status" value="1"/>
</dbReference>
<dbReference type="SUPFAM" id="SSF53901">
    <property type="entry name" value="Thiolase-like"/>
    <property type="match status" value="1"/>
</dbReference>
<dbReference type="InterPro" id="IPR009081">
    <property type="entry name" value="PP-bd_ACP"/>
</dbReference>
<comment type="caution">
    <text evidence="10">The sequence shown here is derived from an EMBL/GenBank/DDBJ whole genome shotgun (WGS) entry which is preliminary data.</text>
</comment>
<feature type="domain" description="Carrier" evidence="8">
    <location>
        <begin position="1354"/>
        <end position="1429"/>
    </location>
</feature>
<dbReference type="Pfam" id="PF00668">
    <property type="entry name" value="Condensation"/>
    <property type="match status" value="1"/>
</dbReference>
<dbReference type="InterPro" id="IPR032821">
    <property type="entry name" value="PKS_assoc"/>
</dbReference>
<accession>A0ABW7AJZ8</accession>
<dbReference type="EMBL" id="JBICRM010000016">
    <property type="protein sequence ID" value="MFG1706605.1"/>
    <property type="molecule type" value="Genomic_DNA"/>
</dbReference>
<dbReference type="InterPro" id="IPR020802">
    <property type="entry name" value="TesA-like"/>
</dbReference>
<dbReference type="InterPro" id="IPR014043">
    <property type="entry name" value="Acyl_transferase_dom"/>
</dbReference>
<evidence type="ECO:0000313" key="10">
    <source>
        <dbReference type="EMBL" id="MFG1706605.1"/>
    </source>
</evidence>
<dbReference type="InterPro" id="IPR023213">
    <property type="entry name" value="CAT-like_dom_sf"/>
</dbReference>
<evidence type="ECO:0000256" key="3">
    <source>
        <dbReference type="ARBA" id="ARBA00022450"/>
    </source>
</evidence>
<dbReference type="InterPro" id="IPR029058">
    <property type="entry name" value="AB_hydrolase_fold"/>
</dbReference>
<dbReference type="InterPro" id="IPR016036">
    <property type="entry name" value="Malonyl_transacylase_ACP-bd"/>
</dbReference>
<dbReference type="InterPro" id="IPR057326">
    <property type="entry name" value="KR_dom"/>
</dbReference>
<dbReference type="PROSITE" id="PS00606">
    <property type="entry name" value="KS3_1"/>
    <property type="match status" value="1"/>
</dbReference>
<dbReference type="InterPro" id="IPR016035">
    <property type="entry name" value="Acyl_Trfase/lysoPLipase"/>
</dbReference>
<keyword evidence="11" id="KW-1185">Reference proteome</keyword>
<dbReference type="Pfam" id="PF02801">
    <property type="entry name" value="Ketoacyl-synt_C"/>
    <property type="match status" value="1"/>
</dbReference>
<evidence type="ECO:0000256" key="5">
    <source>
        <dbReference type="ARBA" id="ARBA00022598"/>
    </source>
</evidence>
<dbReference type="Gene3D" id="3.40.47.10">
    <property type="match status" value="1"/>
</dbReference>
<dbReference type="Gene3D" id="3.40.366.10">
    <property type="entry name" value="Malonyl-Coenzyme A Acyl Carrier Protein, domain 2"/>
    <property type="match status" value="1"/>
</dbReference>
<dbReference type="SMART" id="SM00824">
    <property type="entry name" value="PKS_TE"/>
    <property type="match status" value="1"/>
</dbReference>
<dbReference type="SUPFAM" id="SSF52777">
    <property type="entry name" value="CoA-dependent acyltransferases"/>
    <property type="match status" value="2"/>
</dbReference>
<dbReference type="PROSITE" id="PS52004">
    <property type="entry name" value="KS3_2"/>
    <property type="match status" value="1"/>
</dbReference>
<proteinExistence type="predicted"/>
<dbReference type="PANTHER" id="PTHR43775">
    <property type="entry name" value="FATTY ACID SYNTHASE"/>
    <property type="match status" value="1"/>
</dbReference>
<dbReference type="Gene3D" id="3.30.559.10">
    <property type="entry name" value="Chloramphenicol acetyltransferase-like domain"/>
    <property type="match status" value="1"/>
</dbReference>
<protein>
    <submittedName>
        <fullName evidence="10">SDR family NAD(P)-dependent oxidoreductase</fullName>
    </submittedName>
</protein>
<dbReference type="InterPro" id="IPR018201">
    <property type="entry name" value="Ketoacyl_synth_AS"/>
</dbReference>
<dbReference type="SUPFAM" id="SSF52151">
    <property type="entry name" value="FabD/lysophospholipase-like"/>
    <property type="match status" value="1"/>
</dbReference>
<dbReference type="InterPro" id="IPR014031">
    <property type="entry name" value="Ketoacyl_synth_C"/>
</dbReference>
<evidence type="ECO:0000256" key="4">
    <source>
        <dbReference type="ARBA" id="ARBA00022553"/>
    </source>
</evidence>
<dbReference type="Pfam" id="PF08659">
    <property type="entry name" value="KR"/>
    <property type="match status" value="1"/>
</dbReference>
<dbReference type="InterPro" id="IPR016039">
    <property type="entry name" value="Thiolase-like"/>
</dbReference>
<dbReference type="CDD" id="cd19535">
    <property type="entry name" value="Cyc_NRPS"/>
    <property type="match status" value="1"/>
</dbReference>
<dbReference type="Gene3D" id="3.40.50.720">
    <property type="entry name" value="NAD(P)-binding Rossmann-like Domain"/>
    <property type="match status" value="1"/>
</dbReference>
<dbReference type="Pfam" id="PF16197">
    <property type="entry name" value="KAsynt_C_assoc"/>
    <property type="match status" value="1"/>
</dbReference>